<dbReference type="InterPro" id="IPR001173">
    <property type="entry name" value="Glyco_trans_2-like"/>
</dbReference>
<dbReference type="InterPro" id="IPR029044">
    <property type="entry name" value="Nucleotide-diphossugar_trans"/>
</dbReference>
<evidence type="ECO:0000256" key="1">
    <source>
        <dbReference type="ARBA" id="ARBA00004141"/>
    </source>
</evidence>
<protein>
    <submittedName>
        <fullName evidence="9">Glycosyltransferase family 2 protein</fullName>
    </submittedName>
</protein>
<keyword evidence="4 7" id="KW-0812">Transmembrane</keyword>
<dbReference type="PANTHER" id="PTHR48090:SF1">
    <property type="entry name" value="PROPHAGE BACTOPRENOL GLUCOSYL TRANSFERASE HOMOLOG"/>
    <property type="match status" value="1"/>
</dbReference>
<dbReference type="AlphaFoldDB" id="A0A6I6ADJ0"/>
<keyword evidence="10" id="KW-1185">Reference proteome</keyword>
<dbReference type="SUPFAM" id="SSF53448">
    <property type="entry name" value="Nucleotide-diphospho-sugar transferases"/>
    <property type="match status" value="1"/>
</dbReference>
<dbReference type="Proteomes" id="UP000427281">
    <property type="component" value="Chromosome"/>
</dbReference>
<sequence>MEVSVSKSGPLISVVTPVYGAHDLLEELYARLIQALSQITEDYEIIMVNDASPDDSWCLIQRFATQNSRLKGVNLSRNFGQHHAITAGLEFARGKWVIVMDCDLQDQPEEIPKLYQTAQQGFDVVVGIRHTRQDTTIKKLCSRYFYKVFAYFTNTRIEHQIGNFGIYSRKVIRSILKFKEQTRSFGLFVIWAGFRRIEIPIEHAKRPTGKSTYNFPRMISLAFNSIIAYSNKLLILFVKLGFLLAGFSFLFTLWLLFRYVIWGIPVIGWTSLIVSIYLSTGLMIMVVGAVGIYIGKIFDEVKGRPLYLIESTTFELDSDDE</sequence>
<feature type="transmembrane region" description="Helical" evidence="7">
    <location>
        <begin position="269"/>
        <end position="294"/>
    </location>
</feature>
<evidence type="ECO:0000256" key="6">
    <source>
        <dbReference type="ARBA" id="ARBA00023136"/>
    </source>
</evidence>
<gene>
    <name evidence="9" type="ORF">F1728_17860</name>
</gene>
<reference evidence="9 10" key="1">
    <citation type="submission" date="2019-09" db="EMBL/GenBank/DDBJ databases">
        <title>Gimesia benthica sp. nov., a novel bacterium isolated from deep-sea water of the Northwest Indian Ocean.</title>
        <authorList>
            <person name="Dai X."/>
        </authorList>
    </citation>
    <scope>NUCLEOTIDE SEQUENCE [LARGE SCALE GENOMIC DNA]</scope>
    <source>
        <strain evidence="9 10">E7</strain>
    </source>
</reference>
<feature type="transmembrane region" description="Helical" evidence="7">
    <location>
        <begin position="233"/>
        <end position="257"/>
    </location>
</feature>
<feature type="domain" description="Glycosyltransferase 2-like" evidence="8">
    <location>
        <begin position="13"/>
        <end position="175"/>
    </location>
</feature>
<dbReference type="Gene3D" id="3.90.550.10">
    <property type="entry name" value="Spore Coat Polysaccharide Biosynthesis Protein SpsA, Chain A"/>
    <property type="match status" value="1"/>
</dbReference>
<evidence type="ECO:0000313" key="9">
    <source>
        <dbReference type="EMBL" id="QGQ24443.1"/>
    </source>
</evidence>
<comment type="subcellular location">
    <subcellularLocation>
        <location evidence="1">Membrane</location>
        <topology evidence="1">Multi-pass membrane protein</topology>
    </subcellularLocation>
</comment>
<evidence type="ECO:0000256" key="3">
    <source>
        <dbReference type="ARBA" id="ARBA00022679"/>
    </source>
</evidence>
<keyword evidence="2" id="KW-0328">Glycosyltransferase</keyword>
<evidence type="ECO:0000259" key="8">
    <source>
        <dbReference type="Pfam" id="PF00535"/>
    </source>
</evidence>
<dbReference type="GO" id="GO:0016757">
    <property type="term" value="F:glycosyltransferase activity"/>
    <property type="evidence" value="ECO:0007669"/>
    <property type="project" value="UniProtKB-KW"/>
</dbReference>
<dbReference type="Pfam" id="PF00535">
    <property type="entry name" value="Glycos_transf_2"/>
    <property type="match status" value="1"/>
</dbReference>
<evidence type="ECO:0000313" key="10">
    <source>
        <dbReference type="Proteomes" id="UP000427281"/>
    </source>
</evidence>
<name>A0A6I6ADJ0_9PLAN</name>
<organism evidence="9 10">
    <name type="scientific">Gimesia benthica</name>
    <dbReference type="NCBI Taxonomy" id="2608982"/>
    <lineage>
        <taxon>Bacteria</taxon>
        <taxon>Pseudomonadati</taxon>
        <taxon>Planctomycetota</taxon>
        <taxon>Planctomycetia</taxon>
        <taxon>Planctomycetales</taxon>
        <taxon>Planctomycetaceae</taxon>
        <taxon>Gimesia</taxon>
    </lineage>
</organism>
<evidence type="ECO:0000256" key="2">
    <source>
        <dbReference type="ARBA" id="ARBA00022676"/>
    </source>
</evidence>
<evidence type="ECO:0000256" key="7">
    <source>
        <dbReference type="SAM" id="Phobius"/>
    </source>
</evidence>
<accession>A0A6I6ADJ0</accession>
<keyword evidence="5 7" id="KW-1133">Transmembrane helix</keyword>
<dbReference type="InterPro" id="IPR050256">
    <property type="entry name" value="Glycosyltransferase_2"/>
</dbReference>
<dbReference type="EMBL" id="CP043930">
    <property type="protein sequence ID" value="QGQ24443.1"/>
    <property type="molecule type" value="Genomic_DNA"/>
</dbReference>
<dbReference type="KEGG" id="gim:F1728_17860"/>
<evidence type="ECO:0000256" key="5">
    <source>
        <dbReference type="ARBA" id="ARBA00022989"/>
    </source>
</evidence>
<evidence type="ECO:0000256" key="4">
    <source>
        <dbReference type="ARBA" id="ARBA00022692"/>
    </source>
</evidence>
<keyword evidence="6 7" id="KW-0472">Membrane</keyword>
<dbReference type="GO" id="GO:0005886">
    <property type="term" value="C:plasma membrane"/>
    <property type="evidence" value="ECO:0007669"/>
    <property type="project" value="TreeGrafter"/>
</dbReference>
<proteinExistence type="predicted"/>
<dbReference type="PANTHER" id="PTHR48090">
    <property type="entry name" value="UNDECAPRENYL-PHOSPHATE 4-DEOXY-4-FORMAMIDO-L-ARABINOSE TRANSFERASE-RELATED"/>
    <property type="match status" value="1"/>
</dbReference>
<keyword evidence="3 9" id="KW-0808">Transferase</keyword>
<dbReference type="CDD" id="cd04187">
    <property type="entry name" value="DPM1_like_bac"/>
    <property type="match status" value="1"/>
</dbReference>